<comment type="caution">
    <text evidence="6">The sequence shown here is derived from an EMBL/GenBank/DDBJ whole genome shotgun (WGS) entry which is preliminary data.</text>
</comment>
<gene>
    <name evidence="6" type="ORF">M595_6009</name>
</gene>
<dbReference type="GO" id="GO:0016987">
    <property type="term" value="F:sigma factor activity"/>
    <property type="evidence" value="ECO:0007669"/>
    <property type="project" value="UniProtKB-KW"/>
</dbReference>
<dbReference type="Proteomes" id="UP000017127">
    <property type="component" value="Unassembled WGS sequence"/>
</dbReference>
<accession>U7Q8C5</accession>
<keyword evidence="7" id="KW-1185">Reference proteome</keyword>
<keyword evidence="2" id="KW-0731">Sigma factor</keyword>
<evidence type="ECO:0000256" key="1">
    <source>
        <dbReference type="ARBA" id="ARBA00023015"/>
    </source>
</evidence>
<evidence type="ECO:0000313" key="6">
    <source>
        <dbReference type="EMBL" id="ERT04048.1"/>
    </source>
</evidence>
<evidence type="ECO:0000256" key="4">
    <source>
        <dbReference type="ARBA" id="ARBA00023163"/>
    </source>
</evidence>
<keyword evidence="3" id="KW-0238">DNA-binding</keyword>
<proteinExistence type="predicted"/>
<dbReference type="InterPro" id="IPR013249">
    <property type="entry name" value="RNA_pol_sigma70_r4_t2"/>
</dbReference>
<protein>
    <submittedName>
        <fullName evidence="6">RNA polymerase sigma factor, sigma-70 family protein</fullName>
    </submittedName>
</protein>
<organism evidence="6 7">
    <name type="scientific">Lyngbya aestuarii BL J</name>
    <dbReference type="NCBI Taxonomy" id="1348334"/>
    <lineage>
        <taxon>Bacteria</taxon>
        <taxon>Bacillati</taxon>
        <taxon>Cyanobacteriota</taxon>
        <taxon>Cyanophyceae</taxon>
        <taxon>Oscillatoriophycideae</taxon>
        <taxon>Oscillatoriales</taxon>
        <taxon>Microcoleaceae</taxon>
        <taxon>Lyngbya</taxon>
    </lineage>
</organism>
<dbReference type="SUPFAM" id="SSF88946">
    <property type="entry name" value="Sigma2 domain of RNA polymerase sigma factors"/>
    <property type="match status" value="1"/>
</dbReference>
<dbReference type="InterPro" id="IPR014284">
    <property type="entry name" value="RNA_pol_sigma-70_dom"/>
</dbReference>
<dbReference type="InterPro" id="IPR013324">
    <property type="entry name" value="RNA_pol_sigma_r3/r4-like"/>
</dbReference>
<keyword evidence="1" id="KW-0805">Transcription regulation</keyword>
<dbReference type="NCBIfam" id="TIGR02937">
    <property type="entry name" value="sigma70-ECF"/>
    <property type="match status" value="1"/>
</dbReference>
<dbReference type="PANTHER" id="PTHR30385">
    <property type="entry name" value="SIGMA FACTOR F FLAGELLAR"/>
    <property type="match status" value="1"/>
</dbReference>
<evidence type="ECO:0000259" key="5">
    <source>
        <dbReference type="Pfam" id="PF08281"/>
    </source>
</evidence>
<dbReference type="PANTHER" id="PTHR30385:SF7">
    <property type="entry name" value="RNA POLYMERASE SIGMA FACTOR FLIA"/>
    <property type="match status" value="1"/>
</dbReference>
<sequence length="397" mass="45971">MRPRQGLIETFSTFVTFTEDYFDCWISDSKLRRSMDRCLKTQPLPKPPASEKFWVHFWHKKWQTSSDEAQGHLLAYLQEACYWSAYKTVNAGFAGVHLSIADLFQIALTQVERILNGFDPDRGSTLKDYASVAFKSIIRDLLRQRRETDICSDWALLRKLSQKRLRESLQNAGVNNEEQLEQYILAWTGFKALYVPTQATGTRQLKKPDTATWEAIAKFYNTERQTQLSPKTTPATPATLERSLTQCAKWARLYLYPTVGSLNITKSDSDTREIVEDLVDPNEPMLAELIAEEENQDRQTQQVQLKQTLTTALERLKPDVLEILRLYYEQGLTQQDIAQQLDMKQYTVSRRLTKARETLLKALAQWTQNTLKGELTSEAIAQISTLLEEWLYSYSWK</sequence>
<dbReference type="GO" id="GO:0006352">
    <property type="term" value="P:DNA-templated transcription initiation"/>
    <property type="evidence" value="ECO:0007669"/>
    <property type="project" value="InterPro"/>
</dbReference>
<reference evidence="6 7" key="1">
    <citation type="journal article" date="2013" name="Front. Microbiol.">
        <title>Comparative genomic analyses of the cyanobacterium, Lyngbya aestuarii BL J, a powerful hydrogen producer.</title>
        <authorList>
            <person name="Kothari A."/>
            <person name="Vaughn M."/>
            <person name="Garcia-Pichel F."/>
        </authorList>
    </citation>
    <scope>NUCLEOTIDE SEQUENCE [LARGE SCALE GENOMIC DNA]</scope>
    <source>
        <strain evidence="6 7">BL J</strain>
    </source>
</reference>
<evidence type="ECO:0000256" key="3">
    <source>
        <dbReference type="ARBA" id="ARBA00023125"/>
    </source>
</evidence>
<dbReference type="Gene3D" id="1.10.10.60">
    <property type="entry name" value="Homeodomain-like"/>
    <property type="match status" value="1"/>
</dbReference>
<keyword evidence="4" id="KW-0804">Transcription</keyword>
<dbReference type="EMBL" id="AUZM01000129">
    <property type="protein sequence ID" value="ERT04048.1"/>
    <property type="molecule type" value="Genomic_DNA"/>
</dbReference>
<dbReference type="CDD" id="cd06171">
    <property type="entry name" value="Sigma70_r4"/>
    <property type="match status" value="1"/>
</dbReference>
<dbReference type="GO" id="GO:0003677">
    <property type="term" value="F:DNA binding"/>
    <property type="evidence" value="ECO:0007669"/>
    <property type="project" value="UniProtKB-KW"/>
</dbReference>
<dbReference type="AlphaFoldDB" id="U7Q8C5"/>
<dbReference type="Pfam" id="PF08281">
    <property type="entry name" value="Sigma70_r4_2"/>
    <property type="match status" value="1"/>
</dbReference>
<dbReference type="PATRIC" id="fig|1348334.3.peg.5752"/>
<feature type="domain" description="RNA polymerase sigma factor 70 region 4 type 2" evidence="5">
    <location>
        <begin position="308"/>
        <end position="359"/>
    </location>
</feature>
<dbReference type="SUPFAM" id="SSF88659">
    <property type="entry name" value="Sigma3 and sigma4 domains of RNA polymerase sigma factors"/>
    <property type="match status" value="1"/>
</dbReference>
<dbReference type="OrthoDB" id="527295at2"/>
<name>U7Q8C5_9CYAN</name>
<evidence type="ECO:0000256" key="2">
    <source>
        <dbReference type="ARBA" id="ARBA00023082"/>
    </source>
</evidence>
<evidence type="ECO:0000313" key="7">
    <source>
        <dbReference type="Proteomes" id="UP000017127"/>
    </source>
</evidence>
<dbReference type="InterPro" id="IPR013325">
    <property type="entry name" value="RNA_pol_sigma_r2"/>
</dbReference>
<dbReference type="RefSeq" id="WP_023069669.1">
    <property type="nucleotide sequence ID" value="NZ_AUZM01000129.1"/>
</dbReference>